<keyword evidence="12" id="KW-0121">Carboxypeptidase</keyword>
<keyword evidence="6 9" id="KW-0645">Protease</keyword>
<dbReference type="GO" id="GO:0008236">
    <property type="term" value="F:serine-type peptidase activity"/>
    <property type="evidence" value="ECO:0007669"/>
    <property type="project" value="UniProtKB-KW"/>
</dbReference>
<evidence type="ECO:0000256" key="8">
    <source>
        <dbReference type="ARBA" id="ARBA00022825"/>
    </source>
</evidence>
<feature type="compositionally biased region" description="Low complexity" evidence="11">
    <location>
        <begin position="271"/>
        <end position="295"/>
    </location>
</feature>
<name>A0A6J4ITX3_9CYAN</name>
<evidence type="ECO:0000256" key="5">
    <source>
        <dbReference type="ARBA" id="ARBA00015719"/>
    </source>
</evidence>
<sequence length="295" mass="31368">MVSQPKGQLVIIGGAEDKEGDCTILREFVRRAGGVSARIVVMTVATSLPEEVGRTYTEVFGRLGVEDVQIVDTGHREDGSDPRALEAIESATGVFFTGGDQARITSQLKDTELDKAIHRRYAEGIVVGGTSAGAAMMPDVMIVEGESETNPRIEVVEMGPGMGFLPGVVIDQHFLQRGRIGRLLSAVTQQPVVLGFGIDENTAVVVANEEFEVVGAGAVTVVDVAELTHTNLGQILKDEDLAICGAKLHILPHGYRFNLKTRQPILDGVAETTPPTTNENNQTPRAEATAAAAQS</sequence>
<evidence type="ECO:0000256" key="11">
    <source>
        <dbReference type="SAM" id="MobiDB-lite"/>
    </source>
</evidence>
<dbReference type="GO" id="GO:0006508">
    <property type="term" value="P:proteolysis"/>
    <property type="evidence" value="ECO:0007669"/>
    <property type="project" value="UniProtKB-KW"/>
</dbReference>
<feature type="active site" description="Charge relay system" evidence="10">
    <location>
        <position position="173"/>
    </location>
</feature>
<dbReference type="CDD" id="cd03145">
    <property type="entry name" value="GAT1_cyanophycinase"/>
    <property type="match status" value="1"/>
</dbReference>
<feature type="active site" description="Charge relay system" evidence="10">
    <location>
        <position position="200"/>
    </location>
</feature>
<dbReference type="PANTHER" id="PTHR36175">
    <property type="entry name" value="CYANOPHYCINASE"/>
    <property type="match status" value="1"/>
</dbReference>
<dbReference type="GO" id="GO:0004180">
    <property type="term" value="F:carboxypeptidase activity"/>
    <property type="evidence" value="ECO:0007669"/>
    <property type="project" value="UniProtKB-KW"/>
</dbReference>
<dbReference type="Pfam" id="PF03575">
    <property type="entry name" value="Peptidase_S51"/>
    <property type="match status" value="1"/>
</dbReference>
<evidence type="ECO:0000256" key="7">
    <source>
        <dbReference type="ARBA" id="ARBA00022801"/>
    </source>
</evidence>
<keyword evidence="8 9" id="KW-0720">Serine protease</keyword>
<evidence type="ECO:0000256" key="6">
    <source>
        <dbReference type="ARBA" id="ARBA00022670"/>
    </source>
</evidence>
<evidence type="ECO:0000256" key="4">
    <source>
        <dbReference type="ARBA" id="ARBA00013115"/>
    </source>
</evidence>
<evidence type="ECO:0000313" key="12">
    <source>
        <dbReference type="EMBL" id="CAA9260123.1"/>
    </source>
</evidence>
<dbReference type="GO" id="GO:0008241">
    <property type="term" value="F:peptidyl-dipeptidase activity"/>
    <property type="evidence" value="ECO:0007669"/>
    <property type="project" value="UniProtKB-EC"/>
</dbReference>
<reference evidence="12" key="1">
    <citation type="submission" date="2020-02" db="EMBL/GenBank/DDBJ databases">
        <authorList>
            <person name="Meier V. D."/>
        </authorList>
    </citation>
    <scope>NUCLEOTIDE SEQUENCE</scope>
    <source>
        <strain evidence="12">AVDCRST_MAG92</strain>
    </source>
</reference>
<protein>
    <recommendedName>
        <fullName evidence="5 9">Cyanophycinase</fullName>
        <ecNumber evidence="4 9">3.4.15.6</ecNumber>
    </recommendedName>
</protein>
<dbReference type="InterPro" id="IPR011811">
    <property type="entry name" value="Peptidase_S51_cyanophycinase"/>
</dbReference>
<evidence type="ECO:0000256" key="10">
    <source>
        <dbReference type="PIRSR" id="PIRSR032067-1"/>
    </source>
</evidence>
<comment type="similarity">
    <text evidence="3 9">Belongs to the peptidase S51 family.</text>
</comment>
<comment type="function">
    <text evidence="2 9">Exopeptidase that catalyzes the hydrolytic cleavage of multi-L-arginyl-poly-L-aspartic acid (cyanophycin; a water-insoluble reserve polymer) into aspartate-arginine dipeptides.</text>
</comment>
<accession>A0A6J4ITX3</accession>
<feature type="region of interest" description="Disordered" evidence="11">
    <location>
        <begin position="268"/>
        <end position="295"/>
    </location>
</feature>
<proteinExistence type="inferred from homology"/>
<feature type="active site" description="Charge relay system" evidence="10">
    <location>
        <position position="131"/>
    </location>
</feature>
<dbReference type="NCBIfam" id="TIGR02069">
    <property type="entry name" value="cyanophycinase"/>
    <property type="match status" value="1"/>
</dbReference>
<dbReference type="SUPFAM" id="SSF52317">
    <property type="entry name" value="Class I glutamine amidotransferase-like"/>
    <property type="match status" value="1"/>
</dbReference>
<dbReference type="PIRSF" id="PIRSF032067">
    <property type="entry name" value="Cyanophycinase"/>
    <property type="match status" value="1"/>
</dbReference>
<dbReference type="InterPro" id="IPR029062">
    <property type="entry name" value="Class_I_gatase-like"/>
</dbReference>
<comment type="catalytic activity">
    <reaction evidence="1 9">
        <text>[L-4-(L-arginin-2-N-yl)aspartate](n) + H2O = [L-4-(L-arginin-2-N-yl)aspartate](n-1) + L-4-(L-arginin-2-N-yl)aspartate</text>
        <dbReference type="Rhea" id="RHEA:12845"/>
        <dbReference type="Rhea" id="RHEA-COMP:13728"/>
        <dbReference type="Rhea" id="RHEA-COMP:13734"/>
        <dbReference type="ChEBI" id="CHEBI:15377"/>
        <dbReference type="ChEBI" id="CHEBI:137986"/>
        <dbReference type="ChEBI" id="CHEBI:137991"/>
        <dbReference type="EC" id="3.4.15.6"/>
    </reaction>
</comment>
<dbReference type="EMBL" id="CADCTM010000373">
    <property type="protein sequence ID" value="CAA9260123.1"/>
    <property type="molecule type" value="Genomic_DNA"/>
</dbReference>
<organism evidence="12">
    <name type="scientific">uncultured Coleofasciculus sp</name>
    <dbReference type="NCBI Taxonomy" id="1267456"/>
    <lineage>
        <taxon>Bacteria</taxon>
        <taxon>Bacillati</taxon>
        <taxon>Cyanobacteriota</taxon>
        <taxon>Cyanophyceae</taxon>
        <taxon>Coleofasciculales</taxon>
        <taxon>Coleofasciculaceae</taxon>
        <taxon>Coleofasciculus</taxon>
        <taxon>environmental samples</taxon>
    </lineage>
</organism>
<dbReference type="AlphaFoldDB" id="A0A6J4ITX3"/>
<dbReference type="EC" id="3.4.15.6" evidence="4 9"/>
<dbReference type="PANTHER" id="PTHR36175:SF1">
    <property type="entry name" value="CYANOPHYCINASE"/>
    <property type="match status" value="1"/>
</dbReference>
<dbReference type="Gene3D" id="3.40.50.880">
    <property type="match status" value="1"/>
</dbReference>
<evidence type="ECO:0000256" key="1">
    <source>
        <dbReference type="ARBA" id="ARBA00001092"/>
    </source>
</evidence>
<evidence type="ECO:0000256" key="2">
    <source>
        <dbReference type="ARBA" id="ARBA00002039"/>
    </source>
</evidence>
<dbReference type="InterPro" id="IPR005320">
    <property type="entry name" value="Peptidase_S51"/>
</dbReference>
<evidence type="ECO:0000256" key="3">
    <source>
        <dbReference type="ARBA" id="ARBA00006534"/>
    </source>
</evidence>
<keyword evidence="7 9" id="KW-0378">Hydrolase</keyword>
<gene>
    <name evidence="12" type="ORF">AVDCRST_MAG92-2425</name>
</gene>
<evidence type="ECO:0000256" key="9">
    <source>
        <dbReference type="PIRNR" id="PIRNR032067"/>
    </source>
</evidence>